<dbReference type="Pfam" id="PF08127">
    <property type="entry name" value="Propeptide_C1"/>
    <property type="match status" value="1"/>
</dbReference>
<dbReference type="GO" id="GO:0006508">
    <property type="term" value="P:proteolysis"/>
    <property type="evidence" value="ECO:0007669"/>
    <property type="project" value="UniProtKB-KW"/>
</dbReference>
<keyword evidence="7" id="KW-1015">Disulfide bond</keyword>
<dbReference type="InterPro" id="IPR000668">
    <property type="entry name" value="Peptidase_C1A_C"/>
</dbReference>
<evidence type="ECO:0000256" key="5">
    <source>
        <dbReference type="ARBA" id="ARBA00022807"/>
    </source>
</evidence>
<dbReference type="InterPro" id="IPR038765">
    <property type="entry name" value="Papain-like_cys_pep_sf"/>
</dbReference>
<dbReference type="PROSITE" id="PS00639">
    <property type="entry name" value="THIOL_PROTEASE_HIS"/>
    <property type="match status" value="1"/>
</dbReference>
<dbReference type="MEROPS" id="C01.060"/>
<dbReference type="Gene3D" id="3.90.70.10">
    <property type="entry name" value="Cysteine proteinases"/>
    <property type="match status" value="1"/>
</dbReference>
<dbReference type="InterPro" id="IPR013128">
    <property type="entry name" value="Peptidase_C1A"/>
</dbReference>
<dbReference type="SUPFAM" id="SSF54001">
    <property type="entry name" value="Cysteine proteinases"/>
    <property type="match status" value="1"/>
</dbReference>
<evidence type="ECO:0000256" key="10">
    <source>
        <dbReference type="SAM" id="Phobius"/>
    </source>
</evidence>
<dbReference type="AlphaFoldDB" id="F1DH40"/>
<keyword evidence="6" id="KW-0865">Zymogen</keyword>
<keyword evidence="2" id="KW-0645">Protease</keyword>
<evidence type="ECO:0000256" key="4">
    <source>
        <dbReference type="ARBA" id="ARBA00022801"/>
    </source>
</evidence>
<keyword evidence="4" id="KW-0378">Hydrolase</keyword>
<dbReference type="InterPro" id="IPR012599">
    <property type="entry name" value="Propeptide_C1A"/>
</dbReference>
<keyword evidence="10" id="KW-0472">Membrane</keyword>
<evidence type="ECO:0000256" key="1">
    <source>
        <dbReference type="ARBA" id="ARBA00008455"/>
    </source>
</evidence>
<evidence type="ECO:0000256" key="7">
    <source>
        <dbReference type="ARBA" id="ARBA00023157"/>
    </source>
</evidence>
<dbReference type="SMR" id="F1DH40"/>
<organism evidence="12">
    <name type="scientific">Pinctada fucata</name>
    <name type="common">Akoya pearl oyster</name>
    <name type="synonym">Pinctada imbricata fucata</name>
    <dbReference type="NCBI Taxonomy" id="50426"/>
    <lineage>
        <taxon>Eukaryota</taxon>
        <taxon>Metazoa</taxon>
        <taxon>Spiralia</taxon>
        <taxon>Lophotrochozoa</taxon>
        <taxon>Mollusca</taxon>
        <taxon>Bivalvia</taxon>
        <taxon>Autobranchia</taxon>
        <taxon>Pteriomorphia</taxon>
        <taxon>Pterioida</taxon>
        <taxon>Pterioidea</taxon>
        <taxon>Pteriidae</taxon>
        <taxon>Pinctada</taxon>
    </lineage>
</organism>
<feature type="transmembrane region" description="Helical" evidence="10">
    <location>
        <begin position="24"/>
        <end position="44"/>
    </location>
</feature>
<protein>
    <recommendedName>
        <fullName evidence="9">Cathepsin B-like cysteine proteinase</fullName>
    </recommendedName>
</protein>
<evidence type="ECO:0000259" key="11">
    <source>
        <dbReference type="SMART" id="SM00645"/>
    </source>
</evidence>
<proteinExistence type="evidence at transcript level"/>
<dbReference type="PRINTS" id="PR00705">
    <property type="entry name" value="PAPAIN"/>
</dbReference>
<dbReference type="PROSITE" id="PS00139">
    <property type="entry name" value="THIOL_PROTEASE_CYS"/>
    <property type="match status" value="1"/>
</dbReference>
<dbReference type="CDD" id="cd02620">
    <property type="entry name" value="Peptidase_C1A_CathepsinB"/>
    <property type="match status" value="1"/>
</dbReference>
<name>F1DH40_PINFU</name>
<keyword evidence="10" id="KW-0812">Transmembrane</keyword>
<comment type="function">
    <text evidence="8">Thiol protease. Has a role as a digestive enzyme.</text>
</comment>
<keyword evidence="10" id="KW-1133">Transmembrane helix</keyword>
<dbReference type="Pfam" id="PF00112">
    <property type="entry name" value="Peptidase_C1"/>
    <property type="match status" value="1"/>
</dbReference>
<keyword evidence="3" id="KW-0732">Signal</keyword>
<accession>F1DH40</accession>
<dbReference type="EMBL" id="HQ845754">
    <property type="protein sequence ID" value="ADX32985.1"/>
    <property type="molecule type" value="mRNA"/>
</dbReference>
<reference evidence="12" key="1">
    <citation type="submission" date="2011-01" db="EMBL/GenBank/DDBJ databases">
        <title>Cathepsin B involved in innate immune response of pearl oyster, Pinctada fucata.</title>
        <authorList>
            <person name="Zhang D."/>
            <person name="Jiang S."/>
        </authorList>
    </citation>
    <scope>NUCLEOTIDE SEQUENCE</scope>
</reference>
<sequence length="366" mass="40789">MNRRTTTTYFDCIVFLSGRTRGQFIMKVLILLALTALAAADYVFDSESKVFKPLSDEMIWFINKVNTSWKAGQNFHHIKQEDRLDHVKIMCGTYLDVPPHLQLPVRDIEPRKDLPDTFDARTQWSNCPTIKEIRDQGSCGSCWAFGAVESMSDRICIKSNGQQNAHISAEDLTSCCRSCGNGCNGGFLSGAWEYYKRDGLVTGGQYNSHQGCQPYTVKACDHHVVGKLQPCSKKEEHTPVCKHECESGYNVSYTKDKHYGATAYSVRGVQQIMTEIMTNGPVEGAFTVYADFPQYKSGVYKHTTGSPLGGHAIKIMGWGTEGGDDYWLVANSWNPDWGNQGTFKILRGRDECGIESQIAAGEPKLS</sequence>
<evidence type="ECO:0000256" key="8">
    <source>
        <dbReference type="ARBA" id="ARBA00055576"/>
    </source>
</evidence>
<evidence type="ECO:0000256" key="9">
    <source>
        <dbReference type="ARBA" id="ARBA00073107"/>
    </source>
</evidence>
<evidence type="ECO:0000256" key="6">
    <source>
        <dbReference type="ARBA" id="ARBA00023145"/>
    </source>
</evidence>
<comment type="similarity">
    <text evidence="1">Belongs to the peptidase C1 family.</text>
</comment>
<dbReference type="GO" id="GO:0004197">
    <property type="term" value="F:cysteine-type endopeptidase activity"/>
    <property type="evidence" value="ECO:0007669"/>
    <property type="project" value="InterPro"/>
</dbReference>
<evidence type="ECO:0000256" key="3">
    <source>
        <dbReference type="ARBA" id="ARBA00022729"/>
    </source>
</evidence>
<dbReference type="PANTHER" id="PTHR12411">
    <property type="entry name" value="CYSTEINE PROTEASE FAMILY C1-RELATED"/>
    <property type="match status" value="1"/>
</dbReference>
<dbReference type="InterPro" id="IPR025660">
    <property type="entry name" value="Pept_his_AS"/>
</dbReference>
<dbReference type="SMART" id="SM00645">
    <property type="entry name" value="Pept_C1"/>
    <property type="match status" value="1"/>
</dbReference>
<dbReference type="FunFam" id="3.90.70.10:FF:000031">
    <property type="entry name" value="Cathepsin B"/>
    <property type="match status" value="1"/>
</dbReference>
<keyword evidence="5" id="KW-0788">Thiol protease</keyword>
<feature type="domain" description="Peptidase C1A papain C-terminal" evidence="11">
    <location>
        <begin position="114"/>
        <end position="362"/>
    </location>
</feature>
<dbReference type="InterPro" id="IPR000169">
    <property type="entry name" value="Pept_cys_AS"/>
</dbReference>
<evidence type="ECO:0000256" key="2">
    <source>
        <dbReference type="ARBA" id="ARBA00022670"/>
    </source>
</evidence>
<evidence type="ECO:0000313" key="12">
    <source>
        <dbReference type="EMBL" id="ADX32985.1"/>
    </source>
</evidence>